<name>A0A3M2W1V0_PSESI</name>
<comment type="caution">
    <text evidence="2">The sequence shown here is derived from an EMBL/GenBank/DDBJ whole genome shotgun (WGS) entry which is preliminary data.</text>
</comment>
<evidence type="ECO:0000313" key="3">
    <source>
        <dbReference type="Proteomes" id="UP000280292"/>
    </source>
</evidence>
<evidence type="ECO:0000259" key="1">
    <source>
        <dbReference type="Pfam" id="PF10106"/>
    </source>
</evidence>
<protein>
    <submittedName>
        <fullName evidence="2">Rhs element Vgr protein</fullName>
    </submittedName>
</protein>
<dbReference type="Pfam" id="PF10106">
    <property type="entry name" value="DUF2345"/>
    <property type="match status" value="1"/>
</dbReference>
<evidence type="ECO:0000313" key="2">
    <source>
        <dbReference type="EMBL" id="RML44578.1"/>
    </source>
</evidence>
<gene>
    <name evidence="2" type="ORF">ALQ95_01859</name>
</gene>
<accession>A0A3M2W1V0</accession>
<organism evidence="2 3">
    <name type="scientific">Pseudomonas syringae pv. ribicola</name>
    <dbReference type="NCBI Taxonomy" id="55398"/>
    <lineage>
        <taxon>Bacteria</taxon>
        <taxon>Pseudomonadati</taxon>
        <taxon>Pseudomonadota</taxon>
        <taxon>Gammaproteobacteria</taxon>
        <taxon>Pseudomonadales</taxon>
        <taxon>Pseudomonadaceae</taxon>
        <taxon>Pseudomonas</taxon>
    </lineage>
</organism>
<dbReference type="EMBL" id="RBNR01000128">
    <property type="protein sequence ID" value="RML44578.1"/>
    <property type="molecule type" value="Genomic_DNA"/>
</dbReference>
<reference evidence="2 3" key="1">
    <citation type="submission" date="2018-08" db="EMBL/GenBank/DDBJ databases">
        <title>Recombination of ecologically and evolutionarily significant loci maintains genetic cohesion in the Pseudomonas syringae species complex.</title>
        <authorList>
            <person name="Dillon M."/>
            <person name="Thakur S."/>
            <person name="Almeida R.N.D."/>
            <person name="Weir B.S."/>
            <person name="Guttman D.S."/>
        </authorList>
    </citation>
    <scope>NUCLEOTIDE SEQUENCE [LARGE SCALE GENOMIC DNA]</scope>
    <source>
        <strain evidence="2 3">ICMP 3883</strain>
    </source>
</reference>
<dbReference type="InterPro" id="IPR018769">
    <property type="entry name" value="VgrG2_DUF2345"/>
</dbReference>
<feature type="domain" description="DUF2345" evidence="1">
    <location>
        <begin position="1"/>
        <end position="69"/>
    </location>
</feature>
<dbReference type="AlphaFoldDB" id="A0A3M2W1V0"/>
<dbReference type="Proteomes" id="UP000280292">
    <property type="component" value="Unassembled WGS sequence"/>
</dbReference>
<proteinExistence type="predicted"/>
<sequence>MQAQSDAMELTAQQKVMITSTAAGIEIAAQEGILLTSGGGYIRIKDGNIEIHAPGTIDIKGAKKTFSGPTSLSQSYNAMPKTNFEKRIVVNYQNGDVARNVKYEIHRDDGTVISGITDTEGRAQQQKSDLIGKYLFKIVE</sequence>